<evidence type="ECO:0000256" key="1">
    <source>
        <dbReference type="SAM" id="Phobius"/>
    </source>
</evidence>
<keyword evidence="1" id="KW-0472">Membrane</keyword>
<comment type="caution">
    <text evidence="2">The sequence shown here is derived from an EMBL/GenBank/DDBJ whole genome shotgun (WGS) entry which is preliminary data.</text>
</comment>
<sequence length="175" mass="19667">MRTGNHLARPQQGFTFLGVLFLVTVMGASLAGVGQLWSVSSQRAKERELLWVGTQYARALRSYYRNSPGTAAYPRHLEELLEDRRSVVPKRHLRRLYPDPMTGSQDWGLVMSYGEGIAGVYSRSERSSMKRSNFPPQWQTFEGLERVSDWQFVAEDAFADSQSTAQPLAVPGGNP</sequence>
<keyword evidence="1" id="KW-1133">Transmembrane helix</keyword>
<name>A0A7V7KVB4_9GAMM</name>
<dbReference type="AlphaFoldDB" id="A0A7V7KVB4"/>
<organism evidence="2 3">
    <name type="scientific">Halopseudomonas laoshanensis</name>
    <dbReference type="NCBI Taxonomy" id="2268758"/>
    <lineage>
        <taxon>Bacteria</taxon>
        <taxon>Pseudomonadati</taxon>
        <taxon>Pseudomonadota</taxon>
        <taxon>Gammaproteobacteria</taxon>
        <taxon>Pseudomonadales</taxon>
        <taxon>Pseudomonadaceae</taxon>
        <taxon>Halopseudomonas</taxon>
    </lineage>
</organism>
<proteinExistence type="predicted"/>
<dbReference type="EMBL" id="QOVF01000004">
    <property type="protein sequence ID" value="KAA0693572.1"/>
    <property type="molecule type" value="Genomic_DNA"/>
</dbReference>
<evidence type="ECO:0000313" key="2">
    <source>
        <dbReference type="EMBL" id="KAA0693572.1"/>
    </source>
</evidence>
<keyword evidence="1" id="KW-0812">Transmembrane</keyword>
<keyword evidence="3" id="KW-1185">Reference proteome</keyword>
<dbReference type="Proteomes" id="UP000463138">
    <property type="component" value="Unassembled WGS sequence"/>
</dbReference>
<evidence type="ECO:0000313" key="3">
    <source>
        <dbReference type="Proteomes" id="UP000463138"/>
    </source>
</evidence>
<dbReference type="OrthoDB" id="5608857at2"/>
<accession>A0A7V7KVB4</accession>
<feature type="transmembrane region" description="Helical" evidence="1">
    <location>
        <begin position="14"/>
        <end position="37"/>
    </location>
</feature>
<dbReference type="RefSeq" id="WP_149333313.1">
    <property type="nucleotide sequence ID" value="NZ_QOVF01000004.1"/>
</dbReference>
<reference evidence="2 3" key="1">
    <citation type="submission" date="2018-07" db="EMBL/GenBank/DDBJ databases">
        <title>Pseudomonas laoshanensis sp. nov., isolated from soil.</title>
        <authorList>
            <person name="Sun J."/>
            <person name="Yu L."/>
            <person name="Wang M."/>
            <person name="Zhang C."/>
        </authorList>
    </citation>
    <scope>NUCLEOTIDE SEQUENCE [LARGE SCALE GENOMIC DNA]</scope>
    <source>
        <strain evidence="2 3">Y22</strain>
    </source>
</reference>
<gene>
    <name evidence="2" type="ORF">DT594_14400</name>
</gene>
<protein>
    <submittedName>
        <fullName evidence="2">Type II secretion system protein</fullName>
    </submittedName>
</protein>